<dbReference type="Pfam" id="PF07287">
    <property type="entry name" value="AtuA"/>
    <property type="match status" value="1"/>
</dbReference>
<sequence>MSEPDFTILTPNAMLGYGYRQDHFWHGIETYKPSAIIVDSGSTDGGPYKLGMNKMTCGRESYVRDLTSMLEASFYRKIKVLISSAGGDGSNSHVREMLSIVEEIAKKKGFNFNVVTIEQDIQRQWIKTRVIEGKSSPCGPLDPLHVADVDDAVEIVGQMGAEPFIKALEQDPDIIIGGRSYDPAPFAGFCLWQGVEPGTAWHMGKIMECGGICAVPKGRSMVARIRKSSFDLTPLSPLEKCTPISVAAHTLYEKTRPDRLPGPGGILHLDKAQYEQLPDGRTVRVRGAEFIPTPVYQVKLEGVKRLGHRTIFIGGIRDPILIGQIDDFLEKVRRYSQNLFPELDQSDACRLIYHIYGRNAVMGPLETRHLGGESQQPHEIGIMGEVVAPDKDKSHAIANNVRTSILHFPYDGQLATTGNFASPLSPHEQDAGEVFKFSVYHLIDLEKGEETRLFPLSTMVIQNRDDGIEPDEPEHLHSAQRQELESQIPVEVPRKRVPDGEVAMLDIAKVVRSKNSGPFELTLDIMFDDLGAYRRVKSANILTNEVIKKLYRVQDEDIITNMYFDPAMAWKCTLKRPWAQGSVGERDTLGTQQHAPLLSLRVPAV</sequence>
<evidence type="ECO:0000313" key="3">
    <source>
        <dbReference type="EMBL" id="ETS79920.1"/>
    </source>
</evidence>
<protein>
    <recommendedName>
        <fullName evidence="5">Caib baif family enzyme</fullName>
    </recommendedName>
</protein>
<evidence type="ECO:0000313" key="4">
    <source>
        <dbReference type="Proteomes" id="UP000030651"/>
    </source>
</evidence>
<reference evidence="4" key="1">
    <citation type="journal article" date="2015" name="BMC Genomics">
        <title>Genomic and transcriptomic analysis of the endophytic fungus Pestalotiopsis fici reveals its lifestyle and high potential for synthesis of natural products.</title>
        <authorList>
            <person name="Wang X."/>
            <person name="Zhang X."/>
            <person name="Liu L."/>
            <person name="Xiang M."/>
            <person name="Wang W."/>
            <person name="Sun X."/>
            <person name="Che Y."/>
            <person name="Guo L."/>
            <person name="Liu G."/>
            <person name="Guo L."/>
            <person name="Wang C."/>
            <person name="Yin W.B."/>
            <person name="Stadler M."/>
            <person name="Zhang X."/>
            <person name="Liu X."/>
        </authorList>
    </citation>
    <scope>NUCLEOTIDE SEQUENCE [LARGE SCALE GENOMIC DNA]</scope>
    <source>
        <strain evidence="4">W106-1 / CGMCC3.15140</strain>
    </source>
</reference>
<dbReference type="AlphaFoldDB" id="W3X1G7"/>
<gene>
    <name evidence="3" type="ORF">PFICI_07449</name>
</gene>
<dbReference type="eggNOG" id="ENOG502QUIE">
    <property type="taxonomic scope" value="Eukaryota"/>
</dbReference>
<dbReference type="RefSeq" id="XP_007834221.1">
    <property type="nucleotide sequence ID" value="XM_007836030.1"/>
</dbReference>
<dbReference type="Pfam" id="PF14330">
    <property type="entry name" value="DUF4387"/>
    <property type="match status" value="1"/>
</dbReference>
<dbReference type="Proteomes" id="UP000030651">
    <property type="component" value="Unassembled WGS sequence"/>
</dbReference>
<evidence type="ECO:0008006" key="5">
    <source>
        <dbReference type="Google" id="ProtNLM"/>
    </source>
</evidence>
<dbReference type="EMBL" id="KI912113">
    <property type="protein sequence ID" value="ETS79920.1"/>
    <property type="molecule type" value="Genomic_DNA"/>
</dbReference>
<evidence type="ECO:0000259" key="2">
    <source>
        <dbReference type="Pfam" id="PF14330"/>
    </source>
</evidence>
<dbReference type="GeneID" id="19272462"/>
<feature type="domain" description="Acyclic terpene utilisation N-terminal" evidence="1">
    <location>
        <begin position="62"/>
        <end position="212"/>
    </location>
</feature>
<dbReference type="InterPro" id="IPR025496">
    <property type="entry name" value="DUF4387"/>
</dbReference>
<feature type="domain" description="DUF4387" evidence="2">
    <location>
        <begin position="505"/>
        <end position="600"/>
    </location>
</feature>
<dbReference type="OMA" id="DPAMAWK"/>
<proteinExistence type="predicted"/>
<organism evidence="3 4">
    <name type="scientific">Pestalotiopsis fici (strain W106-1 / CGMCC3.15140)</name>
    <dbReference type="NCBI Taxonomy" id="1229662"/>
    <lineage>
        <taxon>Eukaryota</taxon>
        <taxon>Fungi</taxon>
        <taxon>Dikarya</taxon>
        <taxon>Ascomycota</taxon>
        <taxon>Pezizomycotina</taxon>
        <taxon>Sordariomycetes</taxon>
        <taxon>Xylariomycetidae</taxon>
        <taxon>Amphisphaeriales</taxon>
        <taxon>Sporocadaceae</taxon>
        <taxon>Pestalotiopsis</taxon>
    </lineage>
</organism>
<evidence type="ECO:0000259" key="1">
    <source>
        <dbReference type="Pfam" id="PF07287"/>
    </source>
</evidence>
<dbReference type="KEGG" id="pfy:PFICI_07449"/>
<keyword evidence="4" id="KW-1185">Reference proteome</keyword>
<accession>W3X1G7</accession>
<dbReference type="HOGENOM" id="CLU_028036_1_0_1"/>
<name>W3X1G7_PESFW</name>
<dbReference type="InParanoid" id="W3X1G7"/>
<dbReference type="OrthoDB" id="5863171at2759"/>
<dbReference type="InterPro" id="IPR010839">
    <property type="entry name" value="AtuA_N"/>
</dbReference>